<gene>
    <name evidence="7" type="ORF">PTD2_15197</name>
</gene>
<evidence type="ECO:0000256" key="3">
    <source>
        <dbReference type="ARBA" id="ARBA00034247"/>
    </source>
</evidence>
<dbReference type="SMART" id="SM00267">
    <property type="entry name" value="GGDEF"/>
    <property type="match status" value="1"/>
</dbReference>
<dbReference type="InterPro" id="IPR011006">
    <property type="entry name" value="CheY-like_superfamily"/>
</dbReference>
<feature type="domain" description="GGDEF" evidence="6">
    <location>
        <begin position="178"/>
        <end position="312"/>
    </location>
</feature>
<dbReference type="PANTHER" id="PTHR45138:SF9">
    <property type="entry name" value="DIGUANYLATE CYCLASE DGCM-RELATED"/>
    <property type="match status" value="1"/>
</dbReference>
<comment type="caution">
    <text evidence="7">The sequence shown here is derived from an EMBL/GenBank/DDBJ whole genome shotgun (WGS) entry which is preliminary data.</text>
</comment>
<dbReference type="OrthoDB" id="766410at2"/>
<dbReference type="PANTHER" id="PTHR45138">
    <property type="entry name" value="REGULATORY COMPONENTS OF SENSORY TRANSDUCTION SYSTEM"/>
    <property type="match status" value="1"/>
</dbReference>
<dbReference type="Gene3D" id="3.30.70.270">
    <property type="match status" value="1"/>
</dbReference>
<dbReference type="NCBIfam" id="TIGR00254">
    <property type="entry name" value="GGDEF"/>
    <property type="match status" value="1"/>
</dbReference>
<dbReference type="InterPro" id="IPR000160">
    <property type="entry name" value="GGDEF_dom"/>
</dbReference>
<dbReference type="InterPro" id="IPR043128">
    <property type="entry name" value="Rev_trsase/Diguanyl_cyclase"/>
</dbReference>
<accession>A4CCV4</accession>
<dbReference type="InterPro" id="IPR029787">
    <property type="entry name" value="Nucleotide_cyclase"/>
</dbReference>
<dbReference type="GO" id="GO:1902201">
    <property type="term" value="P:negative regulation of bacterial-type flagellum-dependent cell motility"/>
    <property type="evidence" value="ECO:0007669"/>
    <property type="project" value="TreeGrafter"/>
</dbReference>
<evidence type="ECO:0000259" key="6">
    <source>
        <dbReference type="PROSITE" id="PS50887"/>
    </source>
</evidence>
<dbReference type="GO" id="GO:0000160">
    <property type="term" value="P:phosphorelay signal transduction system"/>
    <property type="evidence" value="ECO:0007669"/>
    <property type="project" value="InterPro"/>
</dbReference>
<evidence type="ECO:0000313" key="8">
    <source>
        <dbReference type="Proteomes" id="UP000006201"/>
    </source>
</evidence>
<dbReference type="EMBL" id="AAOH01000006">
    <property type="protein sequence ID" value="EAR27397.1"/>
    <property type="molecule type" value="Genomic_DNA"/>
</dbReference>
<evidence type="ECO:0000313" key="7">
    <source>
        <dbReference type="EMBL" id="EAR27397.1"/>
    </source>
</evidence>
<dbReference type="STRING" id="87626.PTD2_15197"/>
<dbReference type="GO" id="GO:0043709">
    <property type="term" value="P:cell adhesion involved in single-species biofilm formation"/>
    <property type="evidence" value="ECO:0007669"/>
    <property type="project" value="TreeGrafter"/>
</dbReference>
<dbReference type="FunFam" id="3.30.70.270:FF:000001">
    <property type="entry name" value="Diguanylate cyclase domain protein"/>
    <property type="match status" value="1"/>
</dbReference>
<dbReference type="SMART" id="SM00448">
    <property type="entry name" value="REC"/>
    <property type="match status" value="1"/>
</dbReference>
<keyword evidence="8" id="KW-1185">Reference proteome</keyword>
<comment type="cofactor">
    <cofactor evidence="1">
        <name>Mg(2+)</name>
        <dbReference type="ChEBI" id="CHEBI:18420"/>
    </cofactor>
</comment>
<dbReference type="AlphaFoldDB" id="A4CCV4"/>
<dbReference type="CDD" id="cd01949">
    <property type="entry name" value="GGDEF"/>
    <property type="match status" value="1"/>
</dbReference>
<dbReference type="HOGENOM" id="CLU_000445_11_28_6"/>
<feature type="domain" description="Response regulatory" evidence="5">
    <location>
        <begin position="17"/>
        <end position="134"/>
    </location>
</feature>
<dbReference type="PROSITE" id="PS50887">
    <property type="entry name" value="GGDEF"/>
    <property type="match status" value="1"/>
</dbReference>
<dbReference type="PROSITE" id="PS50110">
    <property type="entry name" value="RESPONSE_REGULATORY"/>
    <property type="match status" value="1"/>
</dbReference>
<sequence>MLTAPKITLKNHDADSTILVIEDNYDDFYLVKQMLAKDLRKTYLLLHAETLEEAFITIAHESVNLILLDLGLAQTQGLETLTHFRHQIADIPVIVFTGVHDEDIGEKAIKLGAEDYIPKSQANSAILSRAISYAIERHTLLTKIQQQVWLDALTGLPNRSALFQYLTTQINNAQRKRLSINVVMLDLDGFKEINDDFGHQAGDDVLIAVANRLNQNKRASDFIARLGGDEFIWVLVECHPDEKVLELLEEKLSLINEPIVISVNDTPHNVHVGASIGVTTWHGEQNPQMLISTADKAMYISKNKGKNKISLI</sequence>
<comment type="catalytic activity">
    <reaction evidence="3">
        <text>2 GTP = 3',3'-c-di-GMP + 2 diphosphate</text>
        <dbReference type="Rhea" id="RHEA:24898"/>
        <dbReference type="ChEBI" id="CHEBI:33019"/>
        <dbReference type="ChEBI" id="CHEBI:37565"/>
        <dbReference type="ChEBI" id="CHEBI:58805"/>
        <dbReference type="EC" id="2.7.7.65"/>
    </reaction>
</comment>
<dbReference type="CDD" id="cd00156">
    <property type="entry name" value="REC"/>
    <property type="match status" value="1"/>
</dbReference>
<dbReference type="RefSeq" id="WP_009838659.1">
    <property type="nucleotide sequence ID" value="NZ_AAOH01000006.1"/>
</dbReference>
<dbReference type="EC" id="2.7.7.65" evidence="2"/>
<evidence type="ECO:0000256" key="4">
    <source>
        <dbReference type="PROSITE-ProRule" id="PRU00169"/>
    </source>
</evidence>
<proteinExistence type="predicted"/>
<protein>
    <recommendedName>
        <fullName evidence="2">diguanylate cyclase</fullName>
        <ecNumber evidence="2">2.7.7.65</ecNumber>
    </recommendedName>
</protein>
<organism evidence="7 8">
    <name type="scientific">Pseudoalteromonas tunicata D2</name>
    <dbReference type="NCBI Taxonomy" id="87626"/>
    <lineage>
        <taxon>Bacteria</taxon>
        <taxon>Pseudomonadati</taxon>
        <taxon>Pseudomonadota</taxon>
        <taxon>Gammaproteobacteria</taxon>
        <taxon>Alteromonadales</taxon>
        <taxon>Pseudoalteromonadaceae</taxon>
        <taxon>Pseudoalteromonas</taxon>
    </lineage>
</organism>
<dbReference type="InterPro" id="IPR001789">
    <property type="entry name" value="Sig_transdc_resp-reg_receiver"/>
</dbReference>
<reference evidence="7 8" key="1">
    <citation type="submission" date="2006-02" db="EMBL/GenBank/DDBJ databases">
        <authorList>
            <person name="Moran M.A."/>
            <person name="Kjelleberg S."/>
            <person name="Egan S."/>
            <person name="Saunders N."/>
            <person name="Thomas T."/>
            <person name="Ferriera S."/>
            <person name="Johnson J."/>
            <person name="Kravitz S."/>
            <person name="Halpern A."/>
            <person name="Remington K."/>
            <person name="Beeson K."/>
            <person name="Tran B."/>
            <person name="Rogers Y.-H."/>
            <person name="Friedman R."/>
            <person name="Venter J.C."/>
        </authorList>
    </citation>
    <scope>NUCLEOTIDE SEQUENCE [LARGE SCALE GENOMIC DNA]</scope>
    <source>
        <strain evidence="7 8">D2</strain>
    </source>
</reference>
<dbReference type="Proteomes" id="UP000006201">
    <property type="component" value="Unassembled WGS sequence"/>
</dbReference>
<dbReference type="GO" id="GO:0052621">
    <property type="term" value="F:diguanylate cyclase activity"/>
    <property type="evidence" value="ECO:0007669"/>
    <property type="project" value="UniProtKB-EC"/>
</dbReference>
<feature type="modified residue" description="4-aspartylphosphate" evidence="4">
    <location>
        <position position="69"/>
    </location>
</feature>
<evidence type="ECO:0000256" key="1">
    <source>
        <dbReference type="ARBA" id="ARBA00001946"/>
    </source>
</evidence>
<dbReference type="GO" id="GO:0005886">
    <property type="term" value="C:plasma membrane"/>
    <property type="evidence" value="ECO:0007669"/>
    <property type="project" value="TreeGrafter"/>
</dbReference>
<keyword evidence="4" id="KW-0597">Phosphoprotein</keyword>
<name>A4CCV4_9GAMM</name>
<dbReference type="Pfam" id="PF00072">
    <property type="entry name" value="Response_reg"/>
    <property type="match status" value="1"/>
</dbReference>
<dbReference type="Gene3D" id="3.40.50.2300">
    <property type="match status" value="1"/>
</dbReference>
<dbReference type="eggNOG" id="COG3706">
    <property type="taxonomic scope" value="Bacteria"/>
</dbReference>
<evidence type="ECO:0000259" key="5">
    <source>
        <dbReference type="PROSITE" id="PS50110"/>
    </source>
</evidence>
<dbReference type="InterPro" id="IPR050469">
    <property type="entry name" value="Diguanylate_Cyclase"/>
</dbReference>
<dbReference type="Pfam" id="PF00990">
    <property type="entry name" value="GGDEF"/>
    <property type="match status" value="1"/>
</dbReference>
<dbReference type="SUPFAM" id="SSF55073">
    <property type="entry name" value="Nucleotide cyclase"/>
    <property type="match status" value="1"/>
</dbReference>
<dbReference type="SUPFAM" id="SSF52172">
    <property type="entry name" value="CheY-like"/>
    <property type="match status" value="1"/>
</dbReference>
<evidence type="ECO:0000256" key="2">
    <source>
        <dbReference type="ARBA" id="ARBA00012528"/>
    </source>
</evidence>